<name>A0ABV5JQU6_9ACTN</name>
<feature type="region of interest" description="Disordered" evidence="1">
    <location>
        <begin position="306"/>
        <end position="332"/>
    </location>
</feature>
<evidence type="ECO:0000256" key="1">
    <source>
        <dbReference type="SAM" id="MobiDB-lite"/>
    </source>
</evidence>
<dbReference type="Proteomes" id="UP001589700">
    <property type="component" value="Unassembled WGS sequence"/>
</dbReference>
<organism evidence="2 3">
    <name type="scientific">Dietzia aerolata</name>
    <dbReference type="NCBI Taxonomy" id="595984"/>
    <lineage>
        <taxon>Bacteria</taxon>
        <taxon>Bacillati</taxon>
        <taxon>Actinomycetota</taxon>
        <taxon>Actinomycetes</taxon>
        <taxon>Mycobacteriales</taxon>
        <taxon>Dietziaceae</taxon>
        <taxon>Dietzia</taxon>
    </lineage>
</organism>
<evidence type="ECO:0000313" key="3">
    <source>
        <dbReference type="Proteomes" id="UP001589700"/>
    </source>
</evidence>
<protein>
    <submittedName>
        <fullName evidence="2">Uncharacterized protein</fullName>
    </submittedName>
</protein>
<feature type="compositionally biased region" description="Polar residues" evidence="1">
    <location>
        <begin position="315"/>
        <end position="331"/>
    </location>
</feature>
<reference evidence="2 3" key="1">
    <citation type="submission" date="2024-09" db="EMBL/GenBank/DDBJ databases">
        <authorList>
            <person name="Sun Q."/>
            <person name="Mori K."/>
        </authorList>
    </citation>
    <scope>NUCLEOTIDE SEQUENCE [LARGE SCALE GENOMIC DNA]</scope>
    <source>
        <strain evidence="2 3">CCM 7659</strain>
    </source>
</reference>
<dbReference type="EMBL" id="JBHMDY010000002">
    <property type="protein sequence ID" value="MFB9259124.1"/>
    <property type="molecule type" value="Genomic_DNA"/>
</dbReference>
<proteinExistence type="predicted"/>
<feature type="compositionally biased region" description="Low complexity" evidence="1">
    <location>
        <begin position="13"/>
        <end position="23"/>
    </location>
</feature>
<evidence type="ECO:0000313" key="2">
    <source>
        <dbReference type="EMBL" id="MFB9259124.1"/>
    </source>
</evidence>
<feature type="region of interest" description="Disordered" evidence="1">
    <location>
        <begin position="1"/>
        <end position="32"/>
    </location>
</feature>
<sequence length="429" mass="46255">MNPSALNSPTSPPHTSAAPAAPDLADHADASDAPQFAGSVDVAAVADAANVAEAPAAAAGPLAPDSVEHAVPAHLPLGPLTTSELHGVASRSQIREHYRRMWHGMYRRVDQLDDLALRSRALARDWPRGVLRGRSAAVFWGDDSSPADTLPEIWLPSTRHSRPGRIFRYGALPAVAVTEFDGMRLTTPLRTCRDLAVDLDFEDAVVSIERLCAMVAELPAQIRAAAEHPSGRRGRRFATVVRACDPRSTSAFASRIRLELAKAGFDRFRHGHQVRLLHGTIEVPLVDTDARCVVYPVPAPASPAVRHATRVSGDTGLNGSAGHSGSRASTRIRSEKTIERHRGWLQEAGWTVLVVRESSREPPAVFGEQKSEPLAPEVLPPEAVPGMGRESAALQAAQVLAARWPDTEIRRPDWDGPTSDPHGMWGSAW</sequence>
<dbReference type="RefSeq" id="WP_187354412.1">
    <property type="nucleotide sequence ID" value="NZ_JAALDM010000108.1"/>
</dbReference>
<comment type="caution">
    <text evidence="2">The sequence shown here is derived from an EMBL/GenBank/DDBJ whole genome shotgun (WGS) entry which is preliminary data.</text>
</comment>
<accession>A0ABV5JQU6</accession>
<keyword evidence="3" id="KW-1185">Reference proteome</keyword>
<feature type="region of interest" description="Disordered" evidence="1">
    <location>
        <begin position="407"/>
        <end position="429"/>
    </location>
</feature>
<gene>
    <name evidence="2" type="ORF">ACFFVD_04845</name>
</gene>